<protein>
    <submittedName>
        <fullName evidence="1">Uncharacterized protein</fullName>
    </submittedName>
</protein>
<gene>
    <name evidence="1" type="ORF">DGG96_07300</name>
</gene>
<name>A0A317U6X8_9GAMM</name>
<accession>A0A317U6X8</accession>
<evidence type="ECO:0000313" key="1">
    <source>
        <dbReference type="EMBL" id="PWY56292.1"/>
    </source>
</evidence>
<organism evidence="1 2">
    <name type="scientific">Legionella qingyii</name>
    <dbReference type="NCBI Taxonomy" id="2184757"/>
    <lineage>
        <taxon>Bacteria</taxon>
        <taxon>Pseudomonadati</taxon>
        <taxon>Pseudomonadota</taxon>
        <taxon>Gammaproteobacteria</taxon>
        <taxon>Legionellales</taxon>
        <taxon>Legionellaceae</taxon>
        <taxon>Legionella</taxon>
    </lineage>
</organism>
<comment type="caution">
    <text evidence="1">The sequence shown here is derived from an EMBL/GenBank/DDBJ whole genome shotgun (WGS) entry which is preliminary data.</text>
</comment>
<reference evidence="1 2" key="1">
    <citation type="submission" date="2018-05" db="EMBL/GenBank/DDBJ databases">
        <title>Legionella qingyii sp.nov., whole genome shotgun sequence.</title>
        <authorList>
            <person name="Wu H."/>
            <person name="Zhu Q."/>
            <person name="Hu C."/>
        </authorList>
    </citation>
    <scope>NUCLEOTIDE SEQUENCE [LARGE SCALE GENOMIC DNA]</scope>
    <source>
        <strain evidence="1 2">HEB18</strain>
    </source>
</reference>
<dbReference type="EMBL" id="QHJG01000009">
    <property type="protein sequence ID" value="PWY56292.1"/>
    <property type="molecule type" value="Genomic_DNA"/>
</dbReference>
<dbReference type="Proteomes" id="UP000247152">
    <property type="component" value="Unassembled WGS sequence"/>
</dbReference>
<proteinExistence type="predicted"/>
<dbReference type="AlphaFoldDB" id="A0A317U6X8"/>
<sequence>MQVSEVNFEIRDELSLELHKNYLELSGIMLIKLGRDVVVGDRDFVDSGFSSGITRAIISRVLWLTISGLQTRLGRTVFSIEVEVVS</sequence>
<evidence type="ECO:0000313" key="2">
    <source>
        <dbReference type="Proteomes" id="UP000247152"/>
    </source>
</evidence>